<dbReference type="SUPFAM" id="SSF53335">
    <property type="entry name" value="S-adenosyl-L-methionine-dependent methyltransferases"/>
    <property type="match status" value="1"/>
</dbReference>
<evidence type="ECO:0000256" key="6">
    <source>
        <dbReference type="RuleBase" id="RU362030"/>
    </source>
</evidence>
<evidence type="ECO:0000256" key="1">
    <source>
        <dbReference type="ARBA" id="ARBA00003907"/>
    </source>
</evidence>
<keyword evidence="4 7" id="KW-0808">Transferase</keyword>
<dbReference type="InterPro" id="IPR007213">
    <property type="entry name" value="Ppm1/Ppm2/Tcmp"/>
</dbReference>
<keyword evidence="5 6" id="KW-0949">S-adenosyl-L-methionine</keyword>
<dbReference type="Pfam" id="PF04072">
    <property type="entry name" value="LCM"/>
    <property type="match status" value="1"/>
</dbReference>
<name>A0A1E3T4W7_9MYCO</name>
<dbReference type="OrthoDB" id="9806164at2"/>
<reference evidence="8" key="1">
    <citation type="submission" date="2016-09" db="EMBL/GenBank/DDBJ databases">
        <authorList>
            <person name="Greninger A.L."/>
            <person name="Jerome K.R."/>
            <person name="Mcnair B."/>
            <person name="Wallis C."/>
            <person name="Fang F."/>
        </authorList>
    </citation>
    <scope>NUCLEOTIDE SEQUENCE [LARGE SCALE GENOMIC DNA]</scope>
    <source>
        <strain evidence="8">BC1_M4</strain>
    </source>
</reference>
<gene>
    <name evidence="7" type="ORF">BHQ21_04860</name>
</gene>
<dbReference type="FunFam" id="3.40.50.150:FF:000152">
    <property type="entry name" value="S-adenosyl-L-methionine-dependent methyltransferase"/>
    <property type="match status" value="1"/>
</dbReference>
<dbReference type="RefSeq" id="WP_069399173.1">
    <property type="nucleotide sequence ID" value="NZ_JACKTB010000047.1"/>
</dbReference>
<evidence type="ECO:0000256" key="2">
    <source>
        <dbReference type="ARBA" id="ARBA00008138"/>
    </source>
</evidence>
<protein>
    <recommendedName>
        <fullName evidence="6">S-adenosyl-L-methionine-dependent methyltransferase</fullName>
        <ecNumber evidence="6">2.1.1.-</ecNumber>
    </recommendedName>
</protein>
<dbReference type="GO" id="GO:0008168">
    <property type="term" value="F:methyltransferase activity"/>
    <property type="evidence" value="ECO:0007669"/>
    <property type="project" value="UniProtKB-UniRule"/>
</dbReference>
<evidence type="ECO:0000313" key="8">
    <source>
        <dbReference type="Proteomes" id="UP000094224"/>
    </source>
</evidence>
<evidence type="ECO:0000256" key="3">
    <source>
        <dbReference type="ARBA" id="ARBA00022603"/>
    </source>
</evidence>
<dbReference type="GO" id="GO:0032259">
    <property type="term" value="P:methylation"/>
    <property type="evidence" value="ECO:0007669"/>
    <property type="project" value="UniProtKB-KW"/>
</dbReference>
<comment type="function">
    <text evidence="1 6">Exhibits S-adenosyl-L-methionine-dependent methyltransferase activity.</text>
</comment>
<dbReference type="STRING" id="243061.AWC25_20725"/>
<dbReference type="Gene3D" id="3.40.50.150">
    <property type="entry name" value="Vaccinia Virus protein VP39"/>
    <property type="match status" value="1"/>
</dbReference>
<proteinExistence type="inferred from homology"/>
<evidence type="ECO:0000256" key="5">
    <source>
        <dbReference type="ARBA" id="ARBA00022691"/>
    </source>
</evidence>
<keyword evidence="3 6" id="KW-0489">Methyltransferase</keyword>
<dbReference type="EC" id="2.1.1.-" evidence="6"/>
<dbReference type="PANTHER" id="PTHR43619">
    <property type="entry name" value="S-ADENOSYL-L-METHIONINE-DEPENDENT METHYLTRANSFERASE YKTD-RELATED"/>
    <property type="match status" value="1"/>
</dbReference>
<organism evidence="7 8">
    <name type="scientific">Mycobacterium sherrisii</name>
    <dbReference type="NCBI Taxonomy" id="243061"/>
    <lineage>
        <taxon>Bacteria</taxon>
        <taxon>Bacillati</taxon>
        <taxon>Actinomycetota</taxon>
        <taxon>Actinomycetes</taxon>
        <taxon>Mycobacteriales</taxon>
        <taxon>Mycobacteriaceae</taxon>
        <taxon>Mycobacterium</taxon>
        <taxon>Mycobacterium simiae complex</taxon>
    </lineage>
</organism>
<evidence type="ECO:0000256" key="4">
    <source>
        <dbReference type="ARBA" id="ARBA00022679"/>
    </source>
</evidence>
<dbReference type="AlphaFoldDB" id="A0A1E3T4W7"/>
<evidence type="ECO:0000313" key="7">
    <source>
        <dbReference type="EMBL" id="ODR09404.1"/>
    </source>
</evidence>
<dbReference type="EMBL" id="MIHC01000005">
    <property type="protein sequence ID" value="ODR09404.1"/>
    <property type="molecule type" value="Genomic_DNA"/>
</dbReference>
<dbReference type="InterPro" id="IPR029063">
    <property type="entry name" value="SAM-dependent_MTases_sf"/>
</dbReference>
<sequence>MTSTSSTRYDGDTWDLASSVGVTATMVAAARAIATRAERPLINDPYAEPLVRAVGVDLLSRLASGELDPAELNDVHDGSAGSAGAMSRMADNMAVRTKFFDEFFIEATTAGIRQVVILASGLDSRAYRLAWPAGTVVYEVDQPQVIEFKTRALSDLGAEPTADRRVVAIDLRDDWPTALRMAGFDPSQPAAWSAEGLLGYLPPEAQDRLLDTITALSAPGSRVATESAPNPEPGEEDKLRERMQSIAERWRAHGFDLDMAGLVYLGDRNEVVPYLTERGWSLHSSSIQELFAENGFAPLEDDDMRMGEMLYTSGTLERKAK</sequence>
<accession>A0A1E3T4W7</accession>
<comment type="similarity">
    <text evidence="2 6">Belongs to the UPF0677 family.</text>
</comment>
<keyword evidence="8" id="KW-1185">Reference proteome</keyword>
<comment type="caution">
    <text evidence="7">The sequence shown here is derived from an EMBL/GenBank/DDBJ whole genome shotgun (WGS) entry which is preliminary data.</text>
</comment>
<dbReference type="PANTHER" id="PTHR43619:SF2">
    <property type="entry name" value="S-ADENOSYL-L-METHIONINE-DEPENDENT METHYLTRANSFERASES SUPERFAMILY PROTEIN"/>
    <property type="match status" value="1"/>
</dbReference>
<dbReference type="Proteomes" id="UP000094224">
    <property type="component" value="Unassembled WGS sequence"/>
</dbReference>
<dbReference type="NCBIfam" id="TIGR00027">
    <property type="entry name" value="mthyl_TIGR00027"/>
    <property type="match status" value="1"/>
</dbReference>
<dbReference type="InterPro" id="IPR011610">
    <property type="entry name" value="SAM_mthyl_Trfase_ML2640-like"/>
</dbReference>